<comment type="caution">
    <text evidence="2">The sequence shown here is derived from an EMBL/GenBank/DDBJ whole genome shotgun (WGS) entry which is preliminary data.</text>
</comment>
<dbReference type="PANTHER" id="PTHR33604:SF3">
    <property type="entry name" value="OSJNBA0004B13.7 PROTEIN"/>
    <property type="match status" value="1"/>
</dbReference>
<sequence length="591" mass="66465">MAPGRRHRSLRLLLVAVLVNISFWQSTIVTDVTESGKTEDASSLYPSKRLPKVFTIVILTMNRLNSLQRLVGSLMNEGCQYGHHDEAVNIEIHVDRPKDGGTTAWLETISWASNLSWPYGEVDVVAAKENQGLRDSWFNAWRPEGDNERAIILEDDVEVSKLWYSWVNGAYDSYGQNSDVAGFSLQRQNVIPLTDGRIRKGGISANDNEAFLYSLLGSIGFAPTARIWREFLEWTDCALEHDVDVYVDGLITSRWWRKPKNKRSMWEQHLVYYMYHQNMFCLYQFPRNSTLGLASHWKENGEHFKGKTRSSHGLVEDPAELGNFRFPSEPNKFDWGANPVTPTRRKTLIVSAALGDQEPDTFSSFLSSLRKHYSGDVMMAIATNASPEIRSVLAKYNAKHSEVDISNVQHSMDIHRFKLYSKYCTSEYDYCMAIDFRDSFFQDHPFKYVNMDGGHDLIFQSLGRSVKAISDHWKSLPHCAQNNGTLVETYQLCLTGKPLINAGGMVATSKGFQDLASFLLGMATDRDCSDQMAVNIAAHCELSSAEILDQGAGPINTLGYGSSSFRIGEKVTNLDCLPSPVVLGKSLQLES</sequence>
<name>K0RL73_THAOC</name>
<keyword evidence="1" id="KW-0732">Signal</keyword>
<dbReference type="Proteomes" id="UP000266841">
    <property type="component" value="Unassembled WGS sequence"/>
</dbReference>
<dbReference type="AlphaFoldDB" id="K0RL73"/>
<gene>
    <name evidence="2" type="ORF">THAOC_31488</name>
</gene>
<dbReference type="Gene3D" id="3.90.550.10">
    <property type="entry name" value="Spore Coat Polysaccharide Biosynthesis Protein SpsA, Chain A"/>
    <property type="match status" value="1"/>
</dbReference>
<dbReference type="PANTHER" id="PTHR33604">
    <property type="entry name" value="OSJNBA0004B13.7 PROTEIN"/>
    <property type="match status" value="1"/>
</dbReference>
<proteinExistence type="predicted"/>
<feature type="signal peptide" evidence="1">
    <location>
        <begin position="1"/>
        <end position="26"/>
    </location>
</feature>
<evidence type="ECO:0000256" key="1">
    <source>
        <dbReference type="SAM" id="SignalP"/>
    </source>
</evidence>
<organism evidence="2 3">
    <name type="scientific">Thalassiosira oceanica</name>
    <name type="common">Marine diatom</name>
    <dbReference type="NCBI Taxonomy" id="159749"/>
    <lineage>
        <taxon>Eukaryota</taxon>
        <taxon>Sar</taxon>
        <taxon>Stramenopiles</taxon>
        <taxon>Ochrophyta</taxon>
        <taxon>Bacillariophyta</taxon>
        <taxon>Coscinodiscophyceae</taxon>
        <taxon>Thalassiosirophycidae</taxon>
        <taxon>Thalassiosirales</taxon>
        <taxon>Thalassiosiraceae</taxon>
        <taxon>Thalassiosira</taxon>
    </lineage>
</organism>
<dbReference type="InterPro" id="IPR029044">
    <property type="entry name" value="Nucleotide-diphossugar_trans"/>
</dbReference>
<accession>K0RL73</accession>
<evidence type="ECO:0000313" key="3">
    <source>
        <dbReference type="Proteomes" id="UP000266841"/>
    </source>
</evidence>
<dbReference type="eggNOG" id="ENOG502QR4V">
    <property type="taxonomic scope" value="Eukaryota"/>
</dbReference>
<protein>
    <recommendedName>
        <fullName evidence="4">Glycosyl transferase 64 domain-containing protein</fullName>
    </recommendedName>
</protein>
<keyword evidence="3" id="KW-1185">Reference proteome</keyword>
<dbReference type="EMBL" id="AGNL01044600">
    <property type="protein sequence ID" value="EJK49616.1"/>
    <property type="molecule type" value="Genomic_DNA"/>
</dbReference>
<feature type="chain" id="PRO_5003837116" description="Glycosyl transferase 64 domain-containing protein" evidence="1">
    <location>
        <begin position="27"/>
        <end position="591"/>
    </location>
</feature>
<evidence type="ECO:0008006" key="4">
    <source>
        <dbReference type="Google" id="ProtNLM"/>
    </source>
</evidence>
<evidence type="ECO:0000313" key="2">
    <source>
        <dbReference type="EMBL" id="EJK49616.1"/>
    </source>
</evidence>
<dbReference type="OrthoDB" id="204144at2759"/>
<reference evidence="2 3" key="1">
    <citation type="journal article" date="2012" name="Genome Biol.">
        <title>Genome and low-iron response of an oceanic diatom adapted to chronic iron limitation.</title>
        <authorList>
            <person name="Lommer M."/>
            <person name="Specht M."/>
            <person name="Roy A.S."/>
            <person name="Kraemer L."/>
            <person name="Andreson R."/>
            <person name="Gutowska M.A."/>
            <person name="Wolf J."/>
            <person name="Bergner S.V."/>
            <person name="Schilhabel M.B."/>
            <person name="Klostermeier U.C."/>
            <person name="Beiko R.G."/>
            <person name="Rosenstiel P."/>
            <person name="Hippler M."/>
            <person name="Laroche J."/>
        </authorList>
    </citation>
    <scope>NUCLEOTIDE SEQUENCE [LARGE SCALE GENOMIC DNA]</scope>
    <source>
        <strain evidence="2 3">CCMP1005</strain>
    </source>
</reference>
<dbReference type="SUPFAM" id="SSF53448">
    <property type="entry name" value="Nucleotide-diphospho-sugar transferases"/>
    <property type="match status" value="1"/>
</dbReference>